<feature type="domain" description="PPM-type phosphatase" evidence="2">
    <location>
        <begin position="33"/>
        <end position="257"/>
    </location>
</feature>
<keyword evidence="4" id="KW-1185">Reference proteome</keyword>
<evidence type="ECO:0000313" key="4">
    <source>
        <dbReference type="Proteomes" id="UP000322214"/>
    </source>
</evidence>
<dbReference type="STRING" id="980251.GCA_001642875_02041"/>
<dbReference type="InterPro" id="IPR052016">
    <property type="entry name" value="Bact_Sigma-Reg"/>
</dbReference>
<dbReference type="Gene3D" id="3.60.40.10">
    <property type="entry name" value="PPM-type phosphatase domain"/>
    <property type="match status" value="1"/>
</dbReference>
<sequence>MNELSEIPRQRMSCMEIWGGNQKIEQSFEAAGLDIYVHSQPFQNDDAGGDIYYLTSCASGRISRFLLVDVSGHGDSASKMAETLRDLMRQNVNRINQKKFVVGMNQEFGKLGDDCGFATAVVATFFEPTQTLDITVAGHPYPFYYQASRKKWVHLDPASTNASFENMPLGIVDETNYPHRQIKTDVGDMFLLYSDAFIESAKSNDDDSPLGIEGVLRILNDNDNAPDDVISFLREHIGAMASGNLVDDDATLILGRFTETKVRMRDNLLAPIRLLGDVCDRTTFGK</sequence>
<dbReference type="RefSeq" id="WP_075081921.1">
    <property type="nucleotide sequence ID" value="NZ_CP042912.1"/>
</dbReference>
<reference evidence="3 4" key="1">
    <citation type="submission" date="2019-08" db="EMBL/GenBank/DDBJ databases">
        <title>Deep-cultivation of Planctomycetes and their phenomic and genomic characterization uncovers novel biology.</title>
        <authorList>
            <person name="Wiegand S."/>
            <person name="Jogler M."/>
            <person name="Boedeker C."/>
            <person name="Pinto D."/>
            <person name="Vollmers J."/>
            <person name="Rivas-Marin E."/>
            <person name="Kohn T."/>
            <person name="Peeters S.H."/>
            <person name="Heuer A."/>
            <person name="Rast P."/>
            <person name="Oberbeckmann S."/>
            <person name="Bunk B."/>
            <person name="Jeske O."/>
            <person name="Meyerdierks A."/>
            <person name="Storesund J.E."/>
            <person name="Kallscheuer N."/>
            <person name="Luecker S."/>
            <person name="Lage O.M."/>
            <person name="Pohl T."/>
            <person name="Merkel B.J."/>
            <person name="Hornburger P."/>
            <person name="Mueller R.-W."/>
            <person name="Bruemmer F."/>
            <person name="Labrenz M."/>
            <person name="Spormann A.M."/>
            <person name="Op den Camp H."/>
            <person name="Overmann J."/>
            <person name="Amann R."/>
            <person name="Jetten M.S.M."/>
            <person name="Mascher T."/>
            <person name="Medema M.H."/>
            <person name="Devos D.P."/>
            <person name="Kaster A.-K."/>
            <person name="Ovreas L."/>
            <person name="Rohde M."/>
            <person name="Galperin M.Y."/>
            <person name="Jogler C."/>
        </authorList>
    </citation>
    <scope>NUCLEOTIDE SEQUENCE [LARGE SCALE GENOMIC DNA]</scope>
    <source>
        <strain evidence="3 4">FC18</strain>
    </source>
</reference>
<dbReference type="Pfam" id="PF07228">
    <property type="entry name" value="SpoIIE"/>
    <property type="match status" value="1"/>
</dbReference>
<evidence type="ECO:0000313" key="3">
    <source>
        <dbReference type="EMBL" id="QEG21047.1"/>
    </source>
</evidence>
<dbReference type="EMBL" id="CP042912">
    <property type="protein sequence ID" value="QEG21047.1"/>
    <property type="molecule type" value="Genomic_DNA"/>
</dbReference>
<evidence type="ECO:0000259" key="2">
    <source>
        <dbReference type="SMART" id="SM00331"/>
    </source>
</evidence>
<dbReference type="InterPro" id="IPR036457">
    <property type="entry name" value="PPM-type-like_dom_sf"/>
</dbReference>
<dbReference type="Proteomes" id="UP000322214">
    <property type="component" value="Chromosome"/>
</dbReference>
<dbReference type="GO" id="GO:0016791">
    <property type="term" value="F:phosphatase activity"/>
    <property type="evidence" value="ECO:0007669"/>
    <property type="project" value="TreeGrafter"/>
</dbReference>
<evidence type="ECO:0000256" key="1">
    <source>
        <dbReference type="ARBA" id="ARBA00022801"/>
    </source>
</evidence>
<gene>
    <name evidence="3" type="ORF">MFFC18_08990</name>
</gene>
<dbReference type="OrthoDB" id="9811749at2"/>
<organism evidence="3 4">
    <name type="scientific">Mariniblastus fucicola</name>
    <dbReference type="NCBI Taxonomy" id="980251"/>
    <lineage>
        <taxon>Bacteria</taxon>
        <taxon>Pseudomonadati</taxon>
        <taxon>Planctomycetota</taxon>
        <taxon>Planctomycetia</taxon>
        <taxon>Pirellulales</taxon>
        <taxon>Pirellulaceae</taxon>
        <taxon>Mariniblastus</taxon>
    </lineage>
</organism>
<dbReference type="SMART" id="SM00331">
    <property type="entry name" value="PP2C_SIG"/>
    <property type="match status" value="1"/>
</dbReference>
<dbReference type="KEGG" id="mff:MFFC18_08990"/>
<name>A0A5B9P3B6_9BACT</name>
<dbReference type="PANTHER" id="PTHR43156">
    <property type="entry name" value="STAGE II SPORULATION PROTEIN E-RELATED"/>
    <property type="match status" value="1"/>
</dbReference>
<dbReference type="AlphaFoldDB" id="A0A5B9P3B6"/>
<protein>
    <submittedName>
        <fullName evidence="3">Stage II sporulation protein E (SpoIIE)</fullName>
    </submittedName>
</protein>
<dbReference type="InterPro" id="IPR001932">
    <property type="entry name" value="PPM-type_phosphatase-like_dom"/>
</dbReference>
<accession>A0A5B9P3B6</accession>
<dbReference type="PANTHER" id="PTHR43156:SF2">
    <property type="entry name" value="STAGE II SPORULATION PROTEIN E"/>
    <property type="match status" value="1"/>
</dbReference>
<proteinExistence type="predicted"/>
<keyword evidence="1" id="KW-0378">Hydrolase</keyword>